<feature type="transmembrane region" description="Helical" evidence="1">
    <location>
        <begin position="205"/>
        <end position="226"/>
    </location>
</feature>
<dbReference type="STRING" id="1601833.SAMN05518684_1068"/>
<reference evidence="3" key="1">
    <citation type="submission" date="2016-10" db="EMBL/GenBank/DDBJ databases">
        <authorList>
            <person name="Varghese N."/>
            <person name="Submissions S."/>
        </authorList>
    </citation>
    <scope>NUCLEOTIDE SEQUENCE [LARGE SCALE GENOMIC DNA]</scope>
    <source>
        <strain evidence="3">S9</strain>
    </source>
</reference>
<dbReference type="RefSeq" id="WP_093050441.1">
    <property type="nucleotide sequence ID" value="NZ_FOGT01000006.1"/>
</dbReference>
<accession>A0A1H9TPQ7</accession>
<gene>
    <name evidence="2" type="ORF">SAMN05518684_1068</name>
</gene>
<feature type="transmembrane region" description="Helical" evidence="1">
    <location>
        <begin position="326"/>
        <end position="345"/>
    </location>
</feature>
<feature type="transmembrane region" description="Helical" evidence="1">
    <location>
        <begin position="150"/>
        <end position="168"/>
    </location>
</feature>
<feature type="transmembrane region" description="Helical" evidence="1">
    <location>
        <begin position="276"/>
        <end position="296"/>
    </location>
</feature>
<organism evidence="2 3">
    <name type="scientific">Salipaludibacillus aurantiacus</name>
    <dbReference type="NCBI Taxonomy" id="1601833"/>
    <lineage>
        <taxon>Bacteria</taxon>
        <taxon>Bacillati</taxon>
        <taxon>Bacillota</taxon>
        <taxon>Bacilli</taxon>
        <taxon>Bacillales</taxon>
        <taxon>Bacillaceae</taxon>
    </lineage>
</organism>
<dbReference type="AlphaFoldDB" id="A0A1H9TPQ7"/>
<sequence>MTILYMNLALVFSFSLGARHLRDSALSVTSEAPYMKPGYFFMFVSLASLVIVSGMRNNIGDTYVYRNIFESNEFTWEYVQSQKDMGFGVLQMILKMFTDNAQVLIFTAALITNVLIVLVLYKYTKLFELSLFVFIASGMYLVSMNGIRQYLAAAIIFASTKFILEGSFVKYALVVLLASTFHQSALVLLPIYFIVRREAWTKTTFLILFSAVLIVLGYNQFSEILFSALGEEGYGGYSDFDEGGANIIRVAVGAAPLILAFLGRDKFRELFPKCDYIVNLALLGVIFMIVATQNWLFARLSIYFDLYNLILISWVVHLFAVKDRKLIYYAIVVCYFFFFIYEYVITLNIEYRSDFLEFLDPDKGPLFLQS</sequence>
<feature type="transmembrane region" description="Helical" evidence="1">
    <location>
        <begin position="302"/>
        <end position="319"/>
    </location>
</feature>
<dbReference type="InterPro" id="IPR049458">
    <property type="entry name" value="EpsG-like"/>
</dbReference>
<keyword evidence="3" id="KW-1185">Reference proteome</keyword>
<evidence type="ECO:0000256" key="1">
    <source>
        <dbReference type="SAM" id="Phobius"/>
    </source>
</evidence>
<feature type="transmembrane region" description="Helical" evidence="1">
    <location>
        <begin position="37"/>
        <end position="55"/>
    </location>
</feature>
<keyword evidence="1" id="KW-1133">Transmembrane helix</keyword>
<keyword evidence="1" id="KW-0472">Membrane</keyword>
<feature type="transmembrane region" description="Helical" evidence="1">
    <location>
        <begin position="101"/>
        <end position="120"/>
    </location>
</feature>
<protein>
    <submittedName>
        <fullName evidence="2">Transmembrane protein EpsG</fullName>
    </submittedName>
</protein>
<feature type="transmembrane region" description="Helical" evidence="1">
    <location>
        <begin position="126"/>
        <end position="143"/>
    </location>
</feature>
<feature type="transmembrane region" description="Helical" evidence="1">
    <location>
        <begin position="246"/>
        <end position="264"/>
    </location>
</feature>
<feature type="transmembrane region" description="Helical" evidence="1">
    <location>
        <begin position="174"/>
        <end position="193"/>
    </location>
</feature>
<name>A0A1H9TPQ7_9BACI</name>
<dbReference type="Pfam" id="PF14897">
    <property type="entry name" value="EpsG"/>
    <property type="match status" value="1"/>
</dbReference>
<evidence type="ECO:0000313" key="2">
    <source>
        <dbReference type="EMBL" id="SER99085.1"/>
    </source>
</evidence>
<dbReference type="OrthoDB" id="1649543at2"/>
<dbReference type="Proteomes" id="UP000198571">
    <property type="component" value="Unassembled WGS sequence"/>
</dbReference>
<dbReference type="EMBL" id="FOGT01000006">
    <property type="protein sequence ID" value="SER99085.1"/>
    <property type="molecule type" value="Genomic_DNA"/>
</dbReference>
<proteinExistence type="predicted"/>
<keyword evidence="1 2" id="KW-0812">Transmembrane</keyword>
<evidence type="ECO:0000313" key="3">
    <source>
        <dbReference type="Proteomes" id="UP000198571"/>
    </source>
</evidence>